<feature type="domain" description="Clathrin/coatomer adaptor adaptin-like N-terminal" evidence="8">
    <location>
        <begin position="65"/>
        <end position="578"/>
    </location>
</feature>
<feature type="compositionally biased region" description="Low complexity" evidence="7">
    <location>
        <begin position="790"/>
        <end position="806"/>
    </location>
</feature>
<keyword evidence="3" id="KW-0813">Transport</keyword>
<dbReference type="Pfam" id="PF01602">
    <property type="entry name" value="Adaptin_N"/>
    <property type="match status" value="1"/>
</dbReference>
<protein>
    <submittedName>
        <fullName evidence="9">AP-3 complex subunit delta-1</fullName>
    </submittedName>
</protein>
<evidence type="ECO:0000256" key="5">
    <source>
        <dbReference type="ARBA" id="ARBA00022927"/>
    </source>
</evidence>
<keyword evidence="5" id="KW-0653">Protein transport</keyword>
<dbReference type="InterPro" id="IPR002553">
    <property type="entry name" value="Clathrin/coatomer_adapt-like_N"/>
</dbReference>
<dbReference type="SUPFAM" id="SSF48371">
    <property type="entry name" value="ARM repeat"/>
    <property type="match status" value="1"/>
</dbReference>
<feature type="compositionally biased region" description="Polar residues" evidence="7">
    <location>
        <begin position="762"/>
        <end position="773"/>
    </location>
</feature>
<evidence type="ECO:0000313" key="9">
    <source>
        <dbReference type="EMBL" id="KAK8894182.1"/>
    </source>
</evidence>
<comment type="caution">
    <text evidence="9">The sequence shown here is derived from an EMBL/GenBank/DDBJ whole genome shotgun (WGS) entry which is preliminary data.</text>
</comment>
<sequence length="1036" mass="115976">MSSQKFAKVKSTFKNITTAIQNTQVIPKEAIRKLTARNLNDLIRNYLNAKANGTEEQYMVNIISSIQEEARTYTNEENANTVQQMVFINMLGYDTTWGDFTVLEVMTLEDYSAKRIAYTAAAQMWNSNSDVVLMATNRIQRDLTSVNTLLTSCVLTSLPPYLTSSLASGIAHDVISLMTSAKPYIRQKAIMTFYHICLRHPDALKPGFVTLRGKLDDDDPSVVFAALTVISELCQHNPSNFVPLIPTLHKMLLNSTSNWVTLRLITILKMLCKAEPRLPKKLITPFTNILDTTSSITLLFECVRSIIEIPITNTVLLTYASQRMQAFLEHQDVNLRFLCLTLFIKLMQIQPKLVSQHKELITQCLDSEDEETRLMALDLLAALANSKTIDGIVAKMFMHFKESKNQHFKNQIVTRIIEICSKADYALISDFDWYINVLMDFIDEGGLSTYDLIADQFLDLALRVPVTRPLLVQELSKLFADTRYKNESKLLLAASHIVGDYSENSDYFESVLHPQVVQMSERVQSSCISTAFKLFLKSKSNEDRLRLEEIFNAKLQIFATSQYAEVQDVASLTSNIIKILKEEESENIEASRQTFNELNKRLTPVDEEEEPEPIPVPEELNQPCELFAQLQKETLEMGTINESVDSNLLDGIVKSSKTGRKRVKKVAHQKQTNEKVVILKAHNKILPGQNQFDQSKSSGKPADPLSNALASVDLTETVAETEARVNQPQQIPYDQSLQQKKKALEASQKSHSGKVIKRKKSSTPASTAETPENNVEKKPTLRRRRIQGKSGENQQNPQGQNPQSSPITGPVEGARAQMIGSNSMFNVTVLEFTPELSSNGQNKLTIELNVHNDTAVAIQSINIELNNTDNSLQLLTEPCQVPEVPGRGDTQYTFDLGVSEIIKPHIAKLTFIPSSTGADTLEASIRIFPSFFLINANESSLAESEQNATNESVVDFSSSQIKPKELLQTIVNITRGTIISTDDIHVRKILSKTTEGHPVVAILKADKESTILTIKCSEEALLQALTKEIKMKTQVQ</sequence>
<feature type="compositionally biased region" description="Polar residues" evidence="7">
    <location>
        <begin position="688"/>
        <end position="698"/>
    </location>
</feature>
<dbReference type="Proteomes" id="UP001470230">
    <property type="component" value="Unassembled WGS sequence"/>
</dbReference>
<dbReference type="PANTHER" id="PTHR22781">
    <property type="entry name" value="DELTA ADAPTIN-RELATED"/>
    <property type="match status" value="1"/>
</dbReference>
<feature type="compositionally biased region" description="Basic residues" evidence="7">
    <location>
        <begin position="751"/>
        <end position="761"/>
    </location>
</feature>
<keyword evidence="6" id="KW-0472">Membrane</keyword>
<dbReference type="PANTHER" id="PTHR22781:SF12">
    <property type="entry name" value="AP-3 COMPLEX SUBUNIT DELTA-1"/>
    <property type="match status" value="1"/>
</dbReference>
<feature type="compositionally biased region" description="Polar residues" evidence="7">
    <location>
        <begin position="724"/>
        <end position="738"/>
    </location>
</feature>
<dbReference type="Gene3D" id="1.25.10.10">
    <property type="entry name" value="Leucine-rich Repeat Variant"/>
    <property type="match status" value="1"/>
</dbReference>
<proteinExistence type="inferred from homology"/>
<evidence type="ECO:0000256" key="4">
    <source>
        <dbReference type="ARBA" id="ARBA00022737"/>
    </source>
</evidence>
<name>A0ABR2KUQ5_9EUKA</name>
<accession>A0ABR2KUQ5</accession>
<dbReference type="EMBL" id="JAPFFF010000003">
    <property type="protein sequence ID" value="KAK8894182.1"/>
    <property type="molecule type" value="Genomic_DNA"/>
</dbReference>
<evidence type="ECO:0000313" key="10">
    <source>
        <dbReference type="Proteomes" id="UP001470230"/>
    </source>
</evidence>
<evidence type="ECO:0000256" key="1">
    <source>
        <dbReference type="ARBA" id="ARBA00004308"/>
    </source>
</evidence>
<dbReference type="InterPro" id="IPR017105">
    <property type="entry name" value="AP3_complex_dsu"/>
</dbReference>
<reference evidence="9 10" key="1">
    <citation type="submission" date="2024-04" db="EMBL/GenBank/DDBJ databases">
        <title>Tritrichomonas musculus Genome.</title>
        <authorList>
            <person name="Alves-Ferreira E."/>
            <person name="Grigg M."/>
            <person name="Lorenzi H."/>
            <person name="Galac M."/>
        </authorList>
    </citation>
    <scope>NUCLEOTIDE SEQUENCE [LARGE SCALE GENOMIC DNA]</scope>
    <source>
        <strain evidence="9 10">EAF2021</strain>
    </source>
</reference>
<feature type="region of interest" description="Disordered" evidence="7">
    <location>
        <begin position="687"/>
        <end position="706"/>
    </location>
</feature>
<evidence type="ECO:0000259" key="8">
    <source>
        <dbReference type="Pfam" id="PF01602"/>
    </source>
</evidence>
<dbReference type="InterPro" id="IPR011989">
    <property type="entry name" value="ARM-like"/>
</dbReference>
<evidence type="ECO:0000256" key="7">
    <source>
        <dbReference type="SAM" id="MobiDB-lite"/>
    </source>
</evidence>
<evidence type="ECO:0000256" key="6">
    <source>
        <dbReference type="ARBA" id="ARBA00023136"/>
    </source>
</evidence>
<evidence type="ECO:0000256" key="3">
    <source>
        <dbReference type="ARBA" id="ARBA00022448"/>
    </source>
</evidence>
<keyword evidence="10" id="KW-1185">Reference proteome</keyword>
<feature type="region of interest" description="Disordered" evidence="7">
    <location>
        <begin position="723"/>
        <end position="811"/>
    </location>
</feature>
<comment type="similarity">
    <text evidence="2">Belongs to the adaptor complexes large subunit family.</text>
</comment>
<organism evidence="9 10">
    <name type="scientific">Tritrichomonas musculus</name>
    <dbReference type="NCBI Taxonomy" id="1915356"/>
    <lineage>
        <taxon>Eukaryota</taxon>
        <taxon>Metamonada</taxon>
        <taxon>Parabasalia</taxon>
        <taxon>Tritrichomonadida</taxon>
        <taxon>Tritrichomonadidae</taxon>
        <taxon>Tritrichomonas</taxon>
    </lineage>
</organism>
<keyword evidence="4" id="KW-0677">Repeat</keyword>
<evidence type="ECO:0000256" key="2">
    <source>
        <dbReference type="ARBA" id="ARBA00006613"/>
    </source>
</evidence>
<dbReference type="InterPro" id="IPR016024">
    <property type="entry name" value="ARM-type_fold"/>
</dbReference>
<gene>
    <name evidence="9" type="ORF">M9Y10_022615</name>
</gene>
<comment type="subcellular location">
    <subcellularLocation>
        <location evidence="1">Endomembrane system</location>
    </subcellularLocation>
</comment>